<organism evidence="2 3">
    <name type="scientific">Shewanella surugensis</name>
    <dbReference type="NCBI Taxonomy" id="212020"/>
    <lineage>
        <taxon>Bacteria</taxon>
        <taxon>Pseudomonadati</taxon>
        <taxon>Pseudomonadota</taxon>
        <taxon>Gammaproteobacteria</taxon>
        <taxon>Alteromonadales</taxon>
        <taxon>Shewanellaceae</taxon>
        <taxon>Shewanella</taxon>
    </lineage>
</organism>
<name>A0ABT0L5S0_9GAMM</name>
<keyword evidence="3" id="KW-1185">Reference proteome</keyword>
<dbReference type="Proteomes" id="UP001203423">
    <property type="component" value="Unassembled WGS sequence"/>
</dbReference>
<keyword evidence="1" id="KW-0812">Transmembrane</keyword>
<comment type="caution">
    <text evidence="2">The sequence shown here is derived from an EMBL/GenBank/DDBJ whole genome shotgun (WGS) entry which is preliminary data.</text>
</comment>
<sequence>MLLPYKESLLALEGADPTGCGFVFCRKTKLNRMPMAKAKKVKLLFFWHLLVLPLLFTVIFVEDQAVFPDPI</sequence>
<feature type="transmembrane region" description="Helical" evidence="1">
    <location>
        <begin position="43"/>
        <end position="61"/>
    </location>
</feature>
<proteinExistence type="predicted"/>
<evidence type="ECO:0000313" key="3">
    <source>
        <dbReference type="Proteomes" id="UP001203423"/>
    </source>
</evidence>
<keyword evidence="1" id="KW-0472">Membrane</keyword>
<gene>
    <name evidence="2" type="ORF">L2764_00700</name>
</gene>
<dbReference type="RefSeq" id="WP_248938320.1">
    <property type="nucleotide sequence ID" value="NZ_JAKIKS010000001.1"/>
</dbReference>
<keyword evidence="1" id="KW-1133">Transmembrane helix</keyword>
<protein>
    <submittedName>
        <fullName evidence="2">Uncharacterized protein</fullName>
    </submittedName>
</protein>
<reference evidence="2 3" key="1">
    <citation type="submission" date="2022-01" db="EMBL/GenBank/DDBJ databases">
        <title>Whole genome-based taxonomy of the Shewanellaceae.</title>
        <authorList>
            <person name="Martin-Rodriguez A.J."/>
        </authorList>
    </citation>
    <scope>NUCLEOTIDE SEQUENCE [LARGE SCALE GENOMIC DNA]</scope>
    <source>
        <strain evidence="2 3">DSM 17177</strain>
    </source>
</reference>
<accession>A0ABT0L5S0</accession>
<dbReference type="EMBL" id="JAKIKS010000001">
    <property type="protein sequence ID" value="MCL1123038.1"/>
    <property type="molecule type" value="Genomic_DNA"/>
</dbReference>
<evidence type="ECO:0000313" key="2">
    <source>
        <dbReference type="EMBL" id="MCL1123038.1"/>
    </source>
</evidence>
<evidence type="ECO:0000256" key="1">
    <source>
        <dbReference type="SAM" id="Phobius"/>
    </source>
</evidence>